<feature type="compositionally biased region" description="Basic residues" evidence="1">
    <location>
        <begin position="187"/>
        <end position="196"/>
    </location>
</feature>
<dbReference type="InParanoid" id="A0A2T3B6J5"/>
<feature type="compositionally biased region" description="Pro residues" evidence="1">
    <location>
        <begin position="208"/>
        <end position="217"/>
    </location>
</feature>
<name>A0A2T3B6J5_AMORE</name>
<feature type="region of interest" description="Disordered" evidence="1">
    <location>
        <begin position="113"/>
        <end position="151"/>
    </location>
</feature>
<dbReference type="Proteomes" id="UP000241818">
    <property type="component" value="Unassembled WGS sequence"/>
</dbReference>
<dbReference type="GeneID" id="36572786"/>
<gene>
    <name evidence="2" type="ORF">M430DRAFT_225072</name>
</gene>
<evidence type="ECO:0000313" key="3">
    <source>
        <dbReference type="Proteomes" id="UP000241818"/>
    </source>
</evidence>
<keyword evidence="3" id="KW-1185">Reference proteome</keyword>
<dbReference type="EMBL" id="KZ679009">
    <property type="protein sequence ID" value="PSS22395.1"/>
    <property type="molecule type" value="Genomic_DNA"/>
</dbReference>
<proteinExistence type="predicted"/>
<dbReference type="RefSeq" id="XP_024722550.1">
    <property type="nucleotide sequence ID" value="XM_024864705.1"/>
</dbReference>
<feature type="compositionally biased region" description="Basic residues" evidence="1">
    <location>
        <begin position="113"/>
        <end position="126"/>
    </location>
</feature>
<evidence type="ECO:0000313" key="2">
    <source>
        <dbReference type="EMBL" id="PSS22395.1"/>
    </source>
</evidence>
<feature type="compositionally biased region" description="Polar residues" evidence="1">
    <location>
        <begin position="137"/>
        <end position="151"/>
    </location>
</feature>
<feature type="region of interest" description="Disordered" evidence="1">
    <location>
        <begin position="164"/>
        <end position="217"/>
    </location>
</feature>
<organism evidence="2 3">
    <name type="scientific">Amorphotheca resinae ATCC 22711</name>
    <dbReference type="NCBI Taxonomy" id="857342"/>
    <lineage>
        <taxon>Eukaryota</taxon>
        <taxon>Fungi</taxon>
        <taxon>Dikarya</taxon>
        <taxon>Ascomycota</taxon>
        <taxon>Pezizomycotina</taxon>
        <taxon>Leotiomycetes</taxon>
        <taxon>Helotiales</taxon>
        <taxon>Amorphothecaceae</taxon>
        <taxon>Amorphotheca</taxon>
    </lineage>
</organism>
<accession>A0A2T3B6J5</accession>
<dbReference type="AlphaFoldDB" id="A0A2T3B6J5"/>
<reference evidence="2 3" key="1">
    <citation type="journal article" date="2018" name="New Phytol.">
        <title>Comparative genomics and transcriptomics depict ericoid mycorrhizal fungi as versatile saprotrophs and plant mutualists.</title>
        <authorList>
            <person name="Martino E."/>
            <person name="Morin E."/>
            <person name="Grelet G.A."/>
            <person name="Kuo A."/>
            <person name="Kohler A."/>
            <person name="Daghino S."/>
            <person name="Barry K.W."/>
            <person name="Cichocki N."/>
            <person name="Clum A."/>
            <person name="Dockter R.B."/>
            <person name="Hainaut M."/>
            <person name="Kuo R.C."/>
            <person name="LaButti K."/>
            <person name="Lindahl B.D."/>
            <person name="Lindquist E.A."/>
            <person name="Lipzen A."/>
            <person name="Khouja H.R."/>
            <person name="Magnuson J."/>
            <person name="Murat C."/>
            <person name="Ohm R.A."/>
            <person name="Singer S.W."/>
            <person name="Spatafora J.W."/>
            <person name="Wang M."/>
            <person name="Veneault-Fourrey C."/>
            <person name="Henrissat B."/>
            <person name="Grigoriev I.V."/>
            <person name="Martin F.M."/>
            <person name="Perotto S."/>
        </authorList>
    </citation>
    <scope>NUCLEOTIDE SEQUENCE [LARGE SCALE GENOMIC DNA]</scope>
    <source>
        <strain evidence="2 3">ATCC 22711</strain>
    </source>
</reference>
<sequence>MLQYDEYCAKCCGDVVVVLCVLSDSRGARAIWEICVSVHVTVTAHPGPWKLRVALVSPTSVSIPTKPYIHSQPPHAFPTKDLSCLQPNQKPAIYFRWSASCRGLTALAWRTRHPSAVRGSRRKSKPHVLSGHIPMGHSSTTVGPSLGQTYASTHQQTPSYLLYIGQAPSTTPPTKERPSARPEAKPPRRSREKPKRGRGDIMKNKPHSTPPSPSPRC</sequence>
<evidence type="ECO:0000256" key="1">
    <source>
        <dbReference type="SAM" id="MobiDB-lite"/>
    </source>
</evidence>
<feature type="compositionally biased region" description="Basic and acidic residues" evidence="1">
    <location>
        <begin position="174"/>
        <end position="186"/>
    </location>
</feature>
<protein>
    <submittedName>
        <fullName evidence="2">Uncharacterized protein</fullName>
    </submittedName>
</protein>